<evidence type="ECO:0000313" key="1">
    <source>
        <dbReference type="EMBL" id="KAF7303338.1"/>
    </source>
</evidence>
<dbReference type="GeneID" id="59344905"/>
<organism evidence="1 2">
    <name type="scientific">Mycena indigotica</name>
    <dbReference type="NCBI Taxonomy" id="2126181"/>
    <lineage>
        <taxon>Eukaryota</taxon>
        <taxon>Fungi</taxon>
        <taxon>Dikarya</taxon>
        <taxon>Basidiomycota</taxon>
        <taxon>Agaricomycotina</taxon>
        <taxon>Agaricomycetes</taxon>
        <taxon>Agaricomycetidae</taxon>
        <taxon>Agaricales</taxon>
        <taxon>Marasmiineae</taxon>
        <taxon>Mycenaceae</taxon>
        <taxon>Mycena</taxon>
    </lineage>
</organism>
<dbReference type="AlphaFoldDB" id="A0A8H6SQH4"/>
<proteinExistence type="predicted"/>
<keyword evidence="2" id="KW-1185">Reference proteome</keyword>
<dbReference type="RefSeq" id="XP_037220310.1">
    <property type="nucleotide sequence ID" value="XM_037362389.1"/>
</dbReference>
<dbReference type="Proteomes" id="UP000636479">
    <property type="component" value="Unassembled WGS sequence"/>
</dbReference>
<name>A0A8H6SQH4_9AGAR</name>
<dbReference type="EMBL" id="JACAZF010000005">
    <property type="protein sequence ID" value="KAF7303338.1"/>
    <property type="molecule type" value="Genomic_DNA"/>
</dbReference>
<reference evidence="1" key="1">
    <citation type="submission" date="2020-05" db="EMBL/GenBank/DDBJ databases">
        <title>Mycena genomes resolve the evolution of fungal bioluminescence.</title>
        <authorList>
            <person name="Tsai I.J."/>
        </authorList>
    </citation>
    <scope>NUCLEOTIDE SEQUENCE</scope>
    <source>
        <strain evidence="1">171206Taipei</strain>
    </source>
</reference>
<comment type="caution">
    <text evidence="1">The sequence shown here is derived from an EMBL/GenBank/DDBJ whole genome shotgun (WGS) entry which is preliminary data.</text>
</comment>
<protein>
    <submittedName>
        <fullName evidence="1">Uncharacterized protein</fullName>
    </submittedName>
</protein>
<gene>
    <name evidence="1" type="ORF">MIND_00561500</name>
</gene>
<evidence type="ECO:0000313" key="2">
    <source>
        <dbReference type="Proteomes" id="UP000636479"/>
    </source>
</evidence>
<accession>A0A8H6SQH4</accession>
<sequence length="162" mass="17839">MVVGGKRSRCLRVGIRPEAACSAGDACLTTRHFGRISAFTNSQIVKLGANGRASESQLLQVDPSQNNPATESPLSVFDPAELHHRPRQYYRYFTARRATMRCSAPLDCWRSTTDSSSLAITDTFVTVLVSSSVSHPTNMLSWLPPPTARHWKSSSRATRADM</sequence>